<reference evidence="1 2" key="1">
    <citation type="journal article" date="2020" name="Mol. Biol. Evol.">
        <title>Distinct Expression and Methylation Patterns for Genes with Different Fates following a Single Whole-Genome Duplication in Flowering Plants.</title>
        <authorList>
            <person name="Shi T."/>
            <person name="Rahmani R.S."/>
            <person name="Gugger P.F."/>
            <person name="Wang M."/>
            <person name="Li H."/>
            <person name="Zhang Y."/>
            <person name="Li Z."/>
            <person name="Wang Q."/>
            <person name="Van de Peer Y."/>
            <person name="Marchal K."/>
            <person name="Chen J."/>
        </authorList>
    </citation>
    <scope>NUCLEOTIDE SEQUENCE [LARGE SCALE GENOMIC DNA]</scope>
    <source>
        <tissue evidence="1">Leaf</tissue>
    </source>
</reference>
<dbReference type="AlphaFoldDB" id="A0A822ZWJ8"/>
<evidence type="ECO:0000313" key="1">
    <source>
        <dbReference type="EMBL" id="DAD48850.1"/>
    </source>
</evidence>
<dbReference type="EMBL" id="DUZY01000008">
    <property type="protein sequence ID" value="DAD48850.1"/>
    <property type="molecule type" value="Genomic_DNA"/>
</dbReference>
<accession>A0A822ZWJ8</accession>
<protein>
    <submittedName>
        <fullName evidence="1">Uncharacterized protein</fullName>
    </submittedName>
</protein>
<keyword evidence="2" id="KW-1185">Reference proteome</keyword>
<dbReference type="Proteomes" id="UP000607653">
    <property type="component" value="Unassembled WGS sequence"/>
</dbReference>
<name>A0A822ZWJ8_NELNU</name>
<proteinExistence type="predicted"/>
<comment type="caution">
    <text evidence="1">The sequence shown here is derived from an EMBL/GenBank/DDBJ whole genome shotgun (WGS) entry which is preliminary data.</text>
</comment>
<gene>
    <name evidence="1" type="ORF">HUJ06_018787</name>
</gene>
<sequence length="148" mass="16413">MAYTLQICASDADNRGTPVLVAAGIAVNPTSGRQCTSTYHCRNCSESNIKKMVYASTYHYKNCSDSNVGKTVYAGTSSNVGTSALEEVPAYHIGKMVMDSLLKQFEFKPVKLEEPAFVPLLMAHMEEEFVTFPMFRQTFAIPWFCSTI</sequence>
<organism evidence="1 2">
    <name type="scientific">Nelumbo nucifera</name>
    <name type="common">Sacred lotus</name>
    <dbReference type="NCBI Taxonomy" id="4432"/>
    <lineage>
        <taxon>Eukaryota</taxon>
        <taxon>Viridiplantae</taxon>
        <taxon>Streptophyta</taxon>
        <taxon>Embryophyta</taxon>
        <taxon>Tracheophyta</taxon>
        <taxon>Spermatophyta</taxon>
        <taxon>Magnoliopsida</taxon>
        <taxon>Proteales</taxon>
        <taxon>Nelumbonaceae</taxon>
        <taxon>Nelumbo</taxon>
    </lineage>
</organism>
<evidence type="ECO:0000313" key="2">
    <source>
        <dbReference type="Proteomes" id="UP000607653"/>
    </source>
</evidence>